<comment type="caution">
    <text evidence="1">The sequence shown here is derived from an EMBL/GenBank/DDBJ whole genome shotgun (WGS) entry which is preliminary data.</text>
</comment>
<evidence type="ECO:0000313" key="2">
    <source>
        <dbReference type="Proteomes" id="UP000031668"/>
    </source>
</evidence>
<name>A0A0C2J6U2_THEKT</name>
<evidence type="ECO:0000313" key="1">
    <source>
        <dbReference type="EMBL" id="KII73549.1"/>
    </source>
</evidence>
<protein>
    <submittedName>
        <fullName evidence="1">Uncharacterized protein</fullName>
    </submittedName>
</protein>
<keyword evidence="2" id="KW-1185">Reference proteome</keyword>
<sequence length="188" mass="21678">MKTAPQSYAAKFKLEFIKIGKSNHVAERKISSTISVTRNINHQKMELCTCQRRRRGMRLESSSYKQENITTDSSGSVRVFVPVPRLCTQPELTVTRFGWSFTNLRPYLISEHQIRKVRPWDQYETNMTPPIDICWKNSGATQSILLNLESKNSLDLIYIPIGVARFQRLTDSVVDNPCQTALKRVWAK</sequence>
<organism evidence="1 2">
    <name type="scientific">Thelohanellus kitauei</name>
    <name type="common">Myxosporean</name>
    <dbReference type="NCBI Taxonomy" id="669202"/>
    <lineage>
        <taxon>Eukaryota</taxon>
        <taxon>Metazoa</taxon>
        <taxon>Cnidaria</taxon>
        <taxon>Myxozoa</taxon>
        <taxon>Myxosporea</taxon>
        <taxon>Bivalvulida</taxon>
        <taxon>Platysporina</taxon>
        <taxon>Myxobolidae</taxon>
        <taxon>Thelohanellus</taxon>
    </lineage>
</organism>
<dbReference type="Proteomes" id="UP000031668">
    <property type="component" value="Unassembled WGS sequence"/>
</dbReference>
<dbReference type="AlphaFoldDB" id="A0A0C2J6U2"/>
<dbReference type="EMBL" id="JWZT01000787">
    <property type="protein sequence ID" value="KII73549.1"/>
    <property type="molecule type" value="Genomic_DNA"/>
</dbReference>
<proteinExistence type="predicted"/>
<gene>
    <name evidence="1" type="ORF">RF11_03511</name>
</gene>
<accession>A0A0C2J6U2</accession>
<reference evidence="1 2" key="1">
    <citation type="journal article" date="2014" name="Genome Biol. Evol.">
        <title>The genome of the myxosporean Thelohanellus kitauei shows adaptations to nutrient acquisition within its fish host.</title>
        <authorList>
            <person name="Yang Y."/>
            <person name="Xiong J."/>
            <person name="Zhou Z."/>
            <person name="Huo F."/>
            <person name="Miao W."/>
            <person name="Ran C."/>
            <person name="Liu Y."/>
            <person name="Zhang J."/>
            <person name="Feng J."/>
            <person name="Wang M."/>
            <person name="Wang M."/>
            <person name="Wang L."/>
            <person name="Yao B."/>
        </authorList>
    </citation>
    <scope>NUCLEOTIDE SEQUENCE [LARGE SCALE GENOMIC DNA]</scope>
    <source>
        <strain evidence="1">Wuqing</strain>
    </source>
</reference>